<keyword evidence="2 9" id="KW-0813">Transport</keyword>
<dbReference type="Proteomes" id="UP000005945">
    <property type="component" value="Unassembled WGS sequence"/>
</dbReference>
<evidence type="ECO:0000313" key="12">
    <source>
        <dbReference type="EMBL" id="EDP21876.1"/>
    </source>
</evidence>
<comment type="similarity">
    <text evidence="9">Belongs to the TatB family.</text>
</comment>
<evidence type="ECO:0000256" key="11">
    <source>
        <dbReference type="SAM" id="Phobius"/>
    </source>
</evidence>
<keyword evidence="4 9" id="KW-0812">Transmembrane</keyword>
<keyword evidence="7 9" id="KW-0811">Translocation</keyword>
<reference evidence="12 13" key="2">
    <citation type="submission" date="2007-09" db="EMBL/GenBank/DDBJ databases">
        <authorList>
            <person name="Fulton L."/>
            <person name="Clifton S."/>
            <person name="Fulton B."/>
            <person name="Xu J."/>
            <person name="Minx P."/>
            <person name="Pepin K.H."/>
            <person name="Johnson M."/>
            <person name="Thiruvilangam P."/>
            <person name="Bhonagiri V."/>
            <person name="Nash W.E."/>
            <person name="Mardis E.R."/>
            <person name="Wilson R.K."/>
        </authorList>
    </citation>
    <scope>NUCLEOTIDE SEQUENCE [LARGE SCALE GENOMIC DNA]</scope>
    <source>
        <strain evidence="12 13">M21/2</strain>
    </source>
</reference>
<dbReference type="Gene3D" id="1.20.5.3310">
    <property type="match status" value="1"/>
</dbReference>
<dbReference type="PANTHER" id="PTHR33162">
    <property type="entry name" value="SEC-INDEPENDENT PROTEIN TRANSLOCASE PROTEIN TATA, CHLOROPLASTIC"/>
    <property type="match status" value="1"/>
</dbReference>
<dbReference type="AlphaFoldDB" id="A8SA00"/>
<evidence type="ECO:0000256" key="3">
    <source>
        <dbReference type="ARBA" id="ARBA00022475"/>
    </source>
</evidence>
<proteinExistence type="inferred from homology"/>
<evidence type="ECO:0000256" key="2">
    <source>
        <dbReference type="ARBA" id="ARBA00022448"/>
    </source>
</evidence>
<feature type="compositionally biased region" description="Low complexity" evidence="10">
    <location>
        <begin position="168"/>
        <end position="206"/>
    </location>
</feature>
<name>A8SA00_9FIRM</name>
<accession>A8SA00</accession>
<dbReference type="EMBL" id="ABED02000024">
    <property type="protein sequence ID" value="EDP21876.1"/>
    <property type="molecule type" value="Genomic_DNA"/>
</dbReference>
<dbReference type="Pfam" id="PF02416">
    <property type="entry name" value="TatA_B_E"/>
    <property type="match status" value="1"/>
</dbReference>
<dbReference type="InterPro" id="IPR018448">
    <property type="entry name" value="TatB"/>
</dbReference>
<feature type="compositionally biased region" description="Basic and acidic residues" evidence="10">
    <location>
        <begin position="129"/>
        <end position="139"/>
    </location>
</feature>
<comment type="subcellular location">
    <subcellularLocation>
        <location evidence="9">Cell membrane</location>
        <topology evidence="9">Single-pass membrane protein</topology>
    </subcellularLocation>
    <subcellularLocation>
        <location evidence="1">Membrane</location>
        <topology evidence="1">Single-pass membrane protein</topology>
    </subcellularLocation>
</comment>
<reference evidence="12 13" key="1">
    <citation type="submission" date="2007-09" db="EMBL/GenBank/DDBJ databases">
        <title>Draft genome sequence of Faecalibacterium prausnitzii M21/2.</title>
        <authorList>
            <person name="Sudarsanam P."/>
            <person name="Ley R."/>
            <person name="Guruge J."/>
            <person name="Turnbaugh P.J."/>
            <person name="Mahowald M."/>
            <person name="Liep D."/>
            <person name="Gordon J."/>
        </authorList>
    </citation>
    <scope>NUCLEOTIDE SEQUENCE [LARGE SCALE GENOMIC DNA]</scope>
    <source>
        <strain evidence="12 13">M21/2</strain>
    </source>
</reference>
<protein>
    <recommendedName>
        <fullName evidence="9">Sec-independent protein translocase protein TatB homolog</fullName>
    </recommendedName>
</protein>
<sequence>MRRTPAKKGKKAQTAVVCGGLGNALGTGKETLLMKIGFWELIVIVIVAFVFIGPDQLPVYAKKIGKMLRELKKYTGAASEEIQKNVVEPLNEIQAPLKEAVAPLTDIKKDIDSSMRDVTKSFTGIGKTSKEEAAKKLAETEEVTDLTEDAVEELPEQPAEAPAEKPEQAAAEAAQPAAEPVAEPVQEAPAAAEEAAEAAPAEEAKV</sequence>
<dbReference type="HAMAP" id="MF_00237">
    <property type="entry name" value="TatB"/>
    <property type="match status" value="1"/>
</dbReference>
<dbReference type="GO" id="GO:0033281">
    <property type="term" value="C:TAT protein transport complex"/>
    <property type="evidence" value="ECO:0007669"/>
    <property type="project" value="UniProtKB-UniRule"/>
</dbReference>
<keyword evidence="5 9" id="KW-0653">Protein transport</keyword>
<feature type="transmembrane region" description="Helical" evidence="11">
    <location>
        <begin position="36"/>
        <end position="53"/>
    </location>
</feature>
<feature type="compositionally biased region" description="Acidic residues" evidence="10">
    <location>
        <begin position="140"/>
        <end position="155"/>
    </location>
</feature>
<dbReference type="GO" id="GO:0043953">
    <property type="term" value="P:protein transport by the Tat complex"/>
    <property type="evidence" value="ECO:0007669"/>
    <property type="project" value="UniProtKB-UniRule"/>
</dbReference>
<evidence type="ECO:0000256" key="9">
    <source>
        <dbReference type="HAMAP-Rule" id="MF_00237"/>
    </source>
</evidence>
<keyword evidence="3 9" id="KW-1003">Cell membrane</keyword>
<dbReference type="PRINTS" id="PR01506">
    <property type="entry name" value="TATBPROTEIN"/>
</dbReference>
<dbReference type="PANTHER" id="PTHR33162:SF1">
    <property type="entry name" value="SEC-INDEPENDENT PROTEIN TRANSLOCASE PROTEIN TATA, CHLOROPLASTIC"/>
    <property type="match status" value="1"/>
</dbReference>
<dbReference type="HOGENOM" id="CLU_130335_0_0_9"/>
<evidence type="ECO:0000313" key="13">
    <source>
        <dbReference type="Proteomes" id="UP000005945"/>
    </source>
</evidence>
<evidence type="ECO:0000256" key="1">
    <source>
        <dbReference type="ARBA" id="ARBA00004167"/>
    </source>
</evidence>
<evidence type="ECO:0000256" key="7">
    <source>
        <dbReference type="ARBA" id="ARBA00023010"/>
    </source>
</evidence>
<keyword evidence="8 9" id="KW-0472">Membrane</keyword>
<dbReference type="InterPro" id="IPR003369">
    <property type="entry name" value="TatA/B/E"/>
</dbReference>
<evidence type="ECO:0000256" key="5">
    <source>
        <dbReference type="ARBA" id="ARBA00022927"/>
    </source>
</evidence>
<organism evidence="12 13">
    <name type="scientific">Faecalibacterium prausnitzii M21/2</name>
    <dbReference type="NCBI Taxonomy" id="411485"/>
    <lineage>
        <taxon>Bacteria</taxon>
        <taxon>Bacillati</taxon>
        <taxon>Bacillota</taxon>
        <taxon>Clostridia</taxon>
        <taxon>Eubacteriales</taxon>
        <taxon>Oscillospiraceae</taxon>
        <taxon>Faecalibacterium</taxon>
    </lineage>
</organism>
<keyword evidence="6 9" id="KW-1133">Transmembrane helix</keyword>
<feature type="region of interest" description="Disordered" evidence="10">
    <location>
        <begin position="129"/>
        <end position="206"/>
    </location>
</feature>
<gene>
    <name evidence="12" type="ORF">FAEPRAM212_01193</name>
</gene>
<evidence type="ECO:0000256" key="4">
    <source>
        <dbReference type="ARBA" id="ARBA00022692"/>
    </source>
</evidence>
<evidence type="ECO:0000256" key="8">
    <source>
        <dbReference type="ARBA" id="ARBA00023136"/>
    </source>
</evidence>
<comment type="caution">
    <text evidence="12">The sequence shown here is derived from an EMBL/GenBank/DDBJ whole genome shotgun (WGS) entry which is preliminary data.</text>
</comment>
<dbReference type="GO" id="GO:0008320">
    <property type="term" value="F:protein transmembrane transporter activity"/>
    <property type="evidence" value="ECO:0007669"/>
    <property type="project" value="UniProtKB-UniRule"/>
</dbReference>
<evidence type="ECO:0000256" key="6">
    <source>
        <dbReference type="ARBA" id="ARBA00022989"/>
    </source>
</evidence>
<evidence type="ECO:0000256" key="10">
    <source>
        <dbReference type="SAM" id="MobiDB-lite"/>
    </source>
</evidence>